<dbReference type="EMBL" id="LSGP01000017">
    <property type="protein sequence ID" value="KYZ76133.1"/>
    <property type="molecule type" value="Genomic_DNA"/>
</dbReference>
<proteinExistence type="predicted"/>
<dbReference type="Pfam" id="PF01970">
    <property type="entry name" value="TctA"/>
    <property type="match status" value="1"/>
</dbReference>
<feature type="domain" description="DUF112" evidence="2">
    <location>
        <begin position="1"/>
        <end position="102"/>
    </location>
</feature>
<evidence type="ECO:0000313" key="4">
    <source>
        <dbReference type="Proteomes" id="UP000076268"/>
    </source>
</evidence>
<evidence type="ECO:0000313" key="3">
    <source>
        <dbReference type="EMBL" id="KYZ76133.1"/>
    </source>
</evidence>
<sequence>MLHGLTPGPMLFQENPDFVWTVIASFYVGNVALLIINLPLANLWAKVILVPYKLLYPFILIFCIIGAYSINNQVWDIGVMLLFGVIGYLMKKLDIPMTATVLTFVLGQQIESALVQSLIISQGSWLIFFQRPVSAALMGLVAIILVVGIYSSVKNKRDMLADDLEV</sequence>
<dbReference type="PANTHER" id="PTHR35342:SF5">
    <property type="entry name" value="TRICARBOXYLIC TRANSPORT PROTEIN"/>
    <property type="match status" value="1"/>
</dbReference>
<protein>
    <recommendedName>
        <fullName evidence="2">DUF112 domain-containing protein</fullName>
    </recommendedName>
</protein>
<dbReference type="Proteomes" id="UP000076268">
    <property type="component" value="Unassembled WGS sequence"/>
</dbReference>
<dbReference type="STRING" id="1794912.AXX12_06735"/>
<feature type="transmembrane region" description="Helical" evidence="1">
    <location>
        <begin position="50"/>
        <end position="68"/>
    </location>
</feature>
<keyword evidence="1" id="KW-1133">Transmembrane helix</keyword>
<gene>
    <name evidence="3" type="ORF">AXX12_06735</name>
</gene>
<evidence type="ECO:0000256" key="1">
    <source>
        <dbReference type="SAM" id="Phobius"/>
    </source>
</evidence>
<feature type="transmembrane region" description="Helical" evidence="1">
    <location>
        <begin position="18"/>
        <end position="38"/>
    </location>
</feature>
<comment type="caution">
    <text evidence="3">The sequence shown here is derived from an EMBL/GenBank/DDBJ whole genome shotgun (WGS) entry which is preliminary data.</text>
</comment>
<keyword evidence="1" id="KW-0472">Membrane</keyword>
<accession>A0A154BQ35</accession>
<dbReference type="AlphaFoldDB" id="A0A154BQ35"/>
<dbReference type="RefSeq" id="WP_066241042.1">
    <property type="nucleotide sequence ID" value="NZ_LSGP01000017.1"/>
</dbReference>
<dbReference type="OrthoDB" id="9781349at2"/>
<organism evidence="3 4">
    <name type="scientific">Anaerosporomusa subterranea</name>
    <dbReference type="NCBI Taxonomy" id="1794912"/>
    <lineage>
        <taxon>Bacteria</taxon>
        <taxon>Bacillati</taxon>
        <taxon>Bacillota</taxon>
        <taxon>Negativicutes</taxon>
        <taxon>Acetonemataceae</taxon>
        <taxon>Anaerosporomusa</taxon>
    </lineage>
</organism>
<feature type="transmembrane region" description="Helical" evidence="1">
    <location>
        <begin position="133"/>
        <end position="153"/>
    </location>
</feature>
<dbReference type="PANTHER" id="PTHR35342">
    <property type="entry name" value="TRICARBOXYLIC TRANSPORT PROTEIN"/>
    <property type="match status" value="1"/>
</dbReference>
<dbReference type="InterPro" id="IPR002823">
    <property type="entry name" value="DUF112_TM"/>
</dbReference>
<keyword evidence="1" id="KW-0812">Transmembrane</keyword>
<evidence type="ECO:0000259" key="2">
    <source>
        <dbReference type="Pfam" id="PF01970"/>
    </source>
</evidence>
<name>A0A154BQ35_ANASB</name>
<keyword evidence="4" id="KW-1185">Reference proteome</keyword>
<reference evidence="3 4" key="1">
    <citation type="submission" date="2016-02" db="EMBL/GenBank/DDBJ databases">
        <title>Anaerosporomusa subterraneum gen. nov., sp. nov., a spore-forming obligate anaerobe isolated from saprolite.</title>
        <authorList>
            <person name="Choi J.K."/>
            <person name="Shah M."/>
            <person name="Yee N."/>
        </authorList>
    </citation>
    <scope>NUCLEOTIDE SEQUENCE [LARGE SCALE GENOMIC DNA]</scope>
    <source>
        <strain evidence="3 4">RU4</strain>
    </source>
</reference>